<evidence type="ECO:0000313" key="3">
    <source>
        <dbReference type="EMBL" id="CVL06917.1"/>
    </source>
</evidence>
<evidence type="ECO:0000256" key="1">
    <source>
        <dbReference type="SAM" id="MobiDB-lite"/>
    </source>
</evidence>
<protein>
    <submittedName>
        <fullName evidence="3">Uncharacterized protein</fullName>
    </submittedName>
</protein>
<gene>
    <name evidence="3" type="ORF">FMAN_12010</name>
</gene>
<feature type="compositionally biased region" description="Basic and acidic residues" evidence="1">
    <location>
        <begin position="76"/>
        <end position="86"/>
    </location>
</feature>
<keyword evidence="2" id="KW-0812">Transmembrane</keyword>
<dbReference type="GeneID" id="65091260"/>
<dbReference type="AlphaFoldDB" id="A0A1L7UGQ9"/>
<evidence type="ECO:0000256" key="2">
    <source>
        <dbReference type="SAM" id="Phobius"/>
    </source>
</evidence>
<feature type="compositionally biased region" description="Basic and acidic residues" evidence="1">
    <location>
        <begin position="35"/>
        <end position="48"/>
    </location>
</feature>
<organism evidence="3 4">
    <name type="scientific">Fusarium mangiferae</name>
    <name type="common">Mango malformation disease fungus</name>
    <dbReference type="NCBI Taxonomy" id="192010"/>
    <lineage>
        <taxon>Eukaryota</taxon>
        <taxon>Fungi</taxon>
        <taxon>Dikarya</taxon>
        <taxon>Ascomycota</taxon>
        <taxon>Pezizomycotina</taxon>
        <taxon>Sordariomycetes</taxon>
        <taxon>Hypocreomycetidae</taxon>
        <taxon>Hypocreales</taxon>
        <taxon>Nectriaceae</taxon>
        <taxon>Fusarium</taxon>
        <taxon>Fusarium fujikuroi species complex</taxon>
    </lineage>
</organism>
<dbReference type="EMBL" id="FCQH01000018">
    <property type="protein sequence ID" value="CVL06917.1"/>
    <property type="molecule type" value="Genomic_DNA"/>
</dbReference>
<accession>A0A1L7UGQ9</accession>
<feature type="region of interest" description="Disordered" evidence="1">
    <location>
        <begin position="35"/>
        <end position="58"/>
    </location>
</feature>
<name>A0A1L7UGQ9_FUSMA</name>
<comment type="caution">
    <text evidence="3">The sequence shown here is derived from an EMBL/GenBank/DDBJ whole genome shotgun (WGS) entry which is preliminary data.</text>
</comment>
<keyword evidence="4" id="KW-1185">Reference proteome</keyword>
<evidence type="ECO:0000313" key="4">
    <source>
        <dbReference type="Proteomes" id="UP000184255"/>
    </source>
</evidence>
<dbReference type="Proteomes" id="UP000184255">
    <property type="component" value="Unassembled WGS sequence"/>
</dbReference>
<dbReference type="VEuPathDB" id="FungiDB:FMAN_12010"/>
<proteinExistence type="predicted"/>
<feature type="transmembrane region" description="Helical" evidence="2">
    <location>
        <begin position="12"/>
        <end position="33"/>
    </location>
</feature>
<dbReference type="RefSeq" id="XP_041690198.1">
    <property type="nucleotide sequence ID" value="XM_041824749.1"/>
</dbReference>
<feature type="region of interest" description="Disordered" evidence="1">
    <location>
        <begin position="76"/>
        <end position="95"/>
    </location>
</feature>
<keyword evidence="2" id="KW-0472">Membrane</keyword>
<sequence length="113" mass="12969">MPPKAPKGGETLASILIGGTLYAVAVTGMASLFEKADDKKDSKEEPKQAEPNWLQRNFPAKEKGYYMKQVEEEFREHHEKLEKERQQSPPTYDTSIFKLTEQDRLQAENMLKP</sequence>
<reference evidence="4" key="1">
    <citation type="journal article" date="2016" name="Genome Biol. Evol.">
        <title>Comparative 'omics' of the Fusarium fujikuroi species complex highlights differences in genetic potential and metabolite synthesis.</title>
        <authorList>
            <person name="Niehaus E.-M."/>
            <person name="Muensterkoetter M."/>
            <person name="Proctor R.H."/>
            <person name="Brown D.W."/>
            <person name="Sharon A."/>
            <person name="Idan Y."/>
            <person name="Oren-Young L."/>
            <person name="Sieber C.M."/>
            <person name="Novak O."/>
            <person name="Pencik A."/>
            <person name="Tarkowska D."/>
            <person name="Hromadova K."/>
            <person name="Freeman S."/>
            <person name="Maymon M."/>
            <person name="Elazar M."/>
            <person name="Youssef S.A."/>
            <person name="El-Shabrawy E.S.M."/>
            <person name="Shalaby A.B.A."/>
            <person name="Houterman P."/>
            <person name="Brock N.L."/>
            <person name="Burkhardt I."/>
            <person name="Tsavkelova E.A."/>
            <person name="Dickschat J.S."/>
            <person name="Galuszka P."/>
            <person name="Gueldener U."/>
            <person name="Tudzynski B."/>
        </authorList>
    </citation>
    <scope>NUCLEOTIDE SEQUENCE [LARGE SCALE GENOMIC DNA]</scope>
    <source>
        <strain evidence="4">MRC7560</strain>
    </source>
</reference>
<keyword evidence="2" id="KW-1133">Transmembrane helix</keyword>